<dbReference type="HAMAP" id="MF_00210">
    <property type="entry name" value="EPSP_synth"/>
    <property type="match status" value="1"/>
</dbReference>
<dbReference type="UniPathway" id="UPA00053">
    <property type="reaction ID" value="UER00089"/>
</dbReference>
<dbReference type="PROSITE" id="PS00104">
    <property type="entry name" value="EPSP_SYNTHASE_1"/>
    <property type="match status" value="1"/>
</dbReference>
<evidence type="ECO:0000256" key="3">
    <source>
        <dbReference type="ARBA" id="ARBA00022490"/>
    </source>
</evidence>
<evidence type="ECO:0000313" key="11">
    <source>
        <dbReference type="Proteomes" id="UP000226525"/>
    </source>
</evidence>
<sequence>MTEQLRLDPIRRISGSITLPGSKSLSNRVLLLAMLSEGETLIENLLDSDDVRRMVDALAKLKISYEEDRPNKKIRVRGVVGRIPVVEAKLFLGNAGTAIRPLTAALTLGHGRFVLDGIERMRERPIQDLLDGLNQLGAHVRSIYNTGCPPVEIIADGLLGGVTELSGAISSQYLSAILLTSPYAKTPVEIRIRDHLVSIPYVEMTIRLMSRFGVNVVVSEDFRNFYINAPQNYQSPETYFVEGDASSASYFLAGAAITGGSVTVVGCGTESLQGDAQFAKVLEMMGAEVGWQANKITVQGSGNLKGIDMDMNEMPDAAMTLAVTALFAKGTTAIRNIYNWRLKETERLKAVSCELKKLGASVDEGEDYLIIVPPRELMPAEISTYDDHRMAMAFSLAACSEVPITILNPTCVNKTFPDYFNQLSKLTISNK</sequence>
<evidence type="ECO:0000256" key="1">
    <source>
        <dbReference type="ARBA" id="ARBA00004811"/>
    </source>
</evidence>
<comment type="catalytic activity">
    <reaction evidence="7">
        <text>3-phosphoshikimate + phosphoenolpyruvate = 5-O-(1-carboxyvinyl)-3-phosphoshikimate + phosphate</text>
        <dbReference type="Rhea" id="RHEA:21256"/>
        <dbReference type="ChEBI" id="CHEBI:43474"/>
        <dbReference type="ChEBI" id="CHEBI:57701"/>
        <dbReference type="ChEBI" id="CHEBI:58702"/>
        <dbReference type="ChEBI" id="CHEBI:145989"/>
        <dbReference type="EC" id="2.5.1.19"/>
    </reaction>
    <physiologicalReaction direction="left-to-right" evidence="7">
        <dbReference type="Rhea" id="RHEA:21257"/>
    </physiologicalReaction>
</comment>
<dbReference type="Pfam" id="PF00275">
    <property type="entry name" value="EPSP_synthase"/>
    <property type="match status" value="1"/>
</dbReference>
<feature type="binding site" evidence="8">
    <location>
        <position position="198"/>
    </location>
    <ligand>
        <name>3-phosphoshikimate</name>
        <dbReference type="ChEBI" id="CHEBI:145989"/>
    </ligand>
</feature>
<feature type="binding site" evidence="8">
    <location>
        <position position="124"/>
    </location>
    <ligand>
        <name>phosphoenolpyruvate</name>
        <dbReference type="ChEBI" id="CHEBI:58702"/>
    </ligand>
</feature>
<feature type="domain" description="Enolpyruvate transferase" evidence="9">
    <location>
        <begin position="8"/>
        <end position="423"/>
    </location>
</feature>
<dbReference type="InterPro" id="IPR001986">
    <property type="entry name" value="Enolpyruvate_Tfrase_dom"/>
</dbReference>
<evidence type="ECO:0000259" key="9">
    <source>
        <dbReference type="Pfam" id="PF00275"/>
    </source>
</evidence>
<dbReference type="InterPro" id="IPR036968">
    <property type="entry name" value="Enolpyruvate_Tfrase_sf"/>
</dbReference>
<keyword evidence="3 8" id="KW-0963">Cytoplasm</keyword>
<dbReference type="Proteomes" id="UP000226525">
    <property type="component" value="Unassembled WGS sequence"/>
</dbReference>
<evidence type="ECO:0000256" key="8">
    <source>
        <dbReference type="HAMAP-Rule" id="MF_00210"/>
    </source>
</evidence>
<dbReference type="SUPFAM" id="SSF55205">
    <property type="entry name" value="EPT/RTPC-like"/>
    <property type="match status" value="1"/>
</dbReference>
<feature type="binding site" evidence="8">
    <location>
        <position position="316"/>
    </location>
    <ligand>
        <name>3-phosphoshikimate</name>
        <dbReference type="ChEBI" id="CHEBI:145989"/>
    </ligand>
</feature>
<dbReference type="AlphaFoldDB" id="A0A2D6YJB6"/>
<protein>
    <recommendedName>
        <fullName evidence="8">3-phosphoshikimate 1-carboxyvinyltransferase</fullName>
        <ecNumber evidence="8">2.5.1.19</ecNumber>
    </recommendedName>
    <alternativeName>
        <fullName evidence="8">5-enolpyruvylshikimate-3-phosphate synthase</fullName>
        <shortName evidence="8">EPSP synthase</shortName>
        <shortName evidence="8">EPSPS</shortName>
    </alternativeName>
</protein>
<keyword evidence="4 8" id="KW-0028">Amino-acid biosynthesis</keyword>
<proteinExistence type="inferred from homology"/>
<dbReference type="InterPro" id="IPR013792">
    <property type="entry name" value="RNA3'P_cycl/enolpyr_Trfase_a/b"/>
</dbReference>
<keyword evidence="5 8" id="KW-0808">Transferase</keyword>
<dbReference type="GO" id="GO:0008652">
    <property type="term" value="P:amino acid biosynthetic process"/>
    <property type="evidence" value="ECO:0007669"/>
    <property type="project" value="UniProtKB-KW"/>
</dbReference>
<feature type="active site" description="Proton acceptor" evidence="8">
    <location>
        <position position="316"/>
    </location>
</feature>
<dbReference type="GO" id="GO:0005737">
    <property type="term" value="C:cytoplasm"/>
    <property type="evidence" value="ECO:0007669"/>
    <property type="project" value="UniProtKB-SubCell"/>
</dbReference>
<accession>A0A2D6YJB6</accession>
<feature type="binding site" evidence="8">
    <location>
        <position position="23"/>
    </location>
    <ligand>
        <name>phosphoenolpyruvate</name>
        <dbReference type="ChEBI" id="CHEBI:58702"/>
    </ligand>
</feature>
<dbReference type="FunFam" id="3.65.10.10:FF:000004">
    <property type="entry name" value="3-phosphoshikimate 1-carboxyvinyltransferase"/>
    <property type="match status" value="1"/>
</dbReference>
<feature type="binding site" evidence="8">
    <location>
        <position position="172"/>
    </location>
    <ligand>
        <name>3-phosphoshikimate</name>
        <dbReference type="ChEBI" id="CHEBI:145989"/>
    </ligand>
</feature>
<dbReference type="EC" id="2.5.1.19" evidence="8"/>
<feature type="binding site" evidence="8">
    <location>
        <position position="172"/>
    </location>
    <ligand>
        <name>phosphoenolpyruvate</name>
        <dbReference type="ChEBI" id="CHEBI:58702"/>
    </ligand>
</feature>
<feature type="binding site" evidence="8">
    <location>
        <position position="170"/>
    </location>
    <ligand>
        <name>3-phosphoshikimate</name>
        <dbReference type="ChEBI" id="CHEBI:145989"/>
    </ligand>
</feature>
<evidence type="ECO:0000313" key="10">
    <source>
        <dbReference type="EMBL" id="MAH63297.1"/>
    </source>
</evidence>
<feature type="binding site" evidence="8">
    <location>
        <position position="414"/>
    </location>
    <ligand>
        <name>phosphoenolpyruvate</name>
        <dbReference type="ChEBI" id="CHEBI:58702"/>
    </ligand>
</feature>
<feature type="binding site" evidence="8">
    <location>
        <position position="343"/>
    </location>
    <ligand>
        <name>3-phosphoshikimate</name>
        <dbReference type="ChEBI" id="CHEBI:145989"/>
    </ligand>
</feature>
<feature type="binding site" evidence="8">
    <location>
        <position position="28"/>
    </location>
    <ligand>
        <name>3-phosphoshikimate</name>
        <dbReference type="ChEBI" id="CHEBI:145989"/>
    </ligand>
</feature>
<evidence type="ECO:0000256" key="5">
    <source>
        <dbReference type="ARBA" id="ARBA00022679"/>
    </source>
</evidence>
<dbReference type="PANTHER" id="PTHR21090">
    <property type="entry name" value="AROM/DEHYDROQUINATE SYNTHASE"/>
    <property type="match status" value="1"/>
</dbReference>
<dbReference type="CDD" id="cd01556">
    <property type="entry name" value="EPSP_synthase"/>
    <property type="match status" value="1"/>
</dbReference>
<dbReference type="EMBL" id="NZEX01000087">
    <property type="protein sequence ID" value="MAH63297.1"/>
    <property type="molecule type" value="Genomic_DNA"/>
</dbReference>
<evidence type="ECO:0000256" key="2">
    <source>
        <dbReference type="ARBA" id="ARBA00009948"/>
    </source>
</evidence>
<dbReference type="PROSITE" id="PS00885">
    <property type="entry name" value="EPSP_SYNTHASE_2"/>
    <property type="match status" value="1"/>
</dbReference>
<keyword evidence="6 8" id="KW-0057">Aromatic amino acid biosynthesis</keyword>
<dbReference type="InterPro" id="IPR023193">
    <property type="entry name" value="EPSP_synthase_CS"/>
</dbReference>
<feature type="binding site" evidence="8">
    <location>
        <position position="339"/>
    </location>
    <ligand>
        <name>3-phosphoshikimate</name>
        <dbReference type="ChEBI" id="CHEBI:145989"/>
    </ligand>
</feature>
<organism evidence="10 11">
    <name type="scientific">SAR324 cluster bacterium</name>
    <dbReference type="NCBI Taxonomy" id="2024889"/>
    <lineage>
        <taxon>Bacteria</taxon>
        <taxon>Deltaproteobacteria</taxon>
        <taxon>SAR324 cluster</taxon>
    </lineage>
</organism>
<evidence type="ECO:0000256" key="7">
    <source>
        <dbReference type="ARBA" id="ARBA00044633"/>
    </source>
</evidence>
<dbReference type="GO" id="GO:0003866">
    <property type="term" value="F:3-phosphoshikimate 1-carboxyvinyltransferase activity"/>
    <property type="evidence" value="ECO:0007669"/>
    <property type="project" value="UniProtKB-UniRule"/>
</dbReference>
<feature type="binding site" evidence="8">
    <location>
        <position position="24"/>
    </location>
    <ligand>
        <name>3-phosphoshikimate</name>
        <dbReference type="ChEBI" id="CHEBI:145989"/>
    </ligand>
</feature>
<name>A0A2D6YJB6_9DELT</name>
<gene>
    <name evidence="8 10" type="primary">aroA</name>
    <name evidence="10" type="ORF">CMN54_07615</name>
</gene>
<reference evidence="11" key="1">
    <citation type="submission" date="2017-09" db="EMBL/GenBank/DDBJ databases">
        <title>The Reconstruction of 2,631 Draft Metagenome-Assembled Genomes from the Global Oceans.</title>
        <authorList>
            <person name="Tully B.J."/>
            <person name="Graham E.D."/>
            <person name="Heidelberg J.F."/>
        </authorList>
    </citation>
    <scope>NUCLEOTIDE SEQUENCE [LARGE SCALE GENOMIC DNA]</scope>
</reference>
<dbReference type="NCBIfam" id="TIGR01356">
    <property type="entry name" value="aroA"/>
    <property type="match status" value="1"/>
</dbReference>
<feature type="binding site" evidence="8">
    <location>
        <position position="23"/>
    </location>
    <ligand>
        <name>3-phosphoshikimate</name>
        <dbReference type="ChEBI" id="CHEBI:145989"/>
    </ligand>
</feature>
<dbReference type="FunFam" id="3.65.10.10:FF:000003">
    <property type="entry name" value="3-phosphoshikimate 1-carboxyvinyltransferase"/>
    <property type="match status" value="1"/>
</dbReference>
<dbReference type="GO" id="GO:0009073">
    <property type="term" value="P:aromatic amino acid family biosynthetic process"/>
    <property type="evidence" value="ECO:0007669"/>
    <property type="project" value="UniProtKB-KW"/>
</dbReference>
<comment type="subcellular location">
    <subcellularLocation>
        <location evidence="8">Cytoplasm</location>
    </subcellularLocation>
</comment>
<comment type="similarity">
    <text evidence="2 8">Belongs to the EPSP synthase family.</text>
</comment>
<comment type="pathway">
    <text evidence="1 8">Metabolic intermediate biosynthesis; chorismate biosynthesis; chorismate from D-erythrose 4-phosphate and phosphoenolpyruvate: step 6/7.</text>
</comment>
<dbReference type="InterPro" id="IPR006264">
    <property type="entry name" value="EPSP_synthase"/>
</dbReference>
<feature type="binding site" evidence="8">
    <location>
        <position position="389"/>
    </location>
    <ligand>
        <name>phosphoenolpyruvate</name>
        <dbReference type="ChEBI" id="CHEBI:58702"/>
    </ligand>
</feature>
<evidence type="ECO:0000256" key="4">
    <source>
        <dbReference type="ARBA" id="ARBA00022605"/>
    </source>
</evidence>
<feature type="binding site" evidence="8">
    <location>
        <position position="171"/>
    </location>
    <ligand>
        <name>3-phosphoshikimate</name>
        <dbReference type="ChEBI" id="CHEBI:145989"/>
    </ligand>
</feature>
<evidence type="ECO:0000256" key="6">
    <source>
        <dbReference type="ARBA" id="ARBA00023141"/>
    </source>
</evidence>
<comment type="caution">
    <text evidence="10">The sequence shown here is derived from an EMBL/GenBank/DDBJ whole genome shotgun (WGS) entry which is preliminary data.</text>
</comment>
<dbReference type="GO" id="GO:0009423">
    <property type="term" value="P:chorismate biosynthetic process"/>
    <property type="evidence" value="ECO:0007669"/>
    <property type="project" value="UniProtKB-UniRule"/>
</dbReference>
<feature type="binding site" evidence="8">
    <location>
        <position position="347"/>
    </location>
    <ligand>
        <name>phosphoenolpyruvate</name>
        <dbReference type="ChEBI" id="CHEBI:58702"/>
    </ligand>
</feature>
<feature type="binding site" evidence="8">
    <location>
        <position position="96"/>
    </location>
    <ligand>
        <name>phosphoenolpyruvate</name>
        <dbReference type="ChEBI" id="CHEBI:58702"/>
    </ligand>
</feature>
<comment type="function">
    <text evidence="8">Catalyzes the transfer of the enolpyruvyl moiety of phosphoenolpyruvate (PEP) to the 5-hydroxyl of shikimate-3-phosphate (S3P) to produce enolpyruvyl shikimate-3-phosphate and inorganic phosphate.</text>
</comment>
<dbReference type="PANTHER" id="PTHR21090:SF5">
    <property type="entry name" value="PENTAFUNCTIONAL AROM POLYPEPTIDE"/>
    <property type="match status" value="1"/>
</dbReference>
<dbReference type="Gene3D" id="3.65.10.10">
    <property type="entry name" value="Enolpyruvate transferase domain"/>
    <property type="match status" value="2"/>
</dbReference>
<comment type="subunit">
    <text evidence="8">Monomer.</text>
</comment>
<dbReference type="PIRSF" id="PIRSF000505">
    <property type="entry name" value="EPSPS"/>
    <property type="match status" value="1"/>
</dbReference>